<keyword evidence="3" id="KW-1185">Reference proteome</keyword>
<dbReference type="GeneID" id="8244080"/>
<accession>C1E7W3</accession>
<proteinExistence type="predicted"/>
<dbReference type="GO" id="GO:0016787">
    <property type="term" value="F:hydrolase activity"/>
    <property type="evidence" value="ECO:0007669"/>
    <property type="project" value="InterPro"/>
</dbReference>
<dbReference type="EMBL" id="CP001327">
    <property type="protein sequence ID" value="ACO64405.1"/>
    <property type="molecule type" value="Genomic_DNA"/>
</dbReference>
<dbReference type="AlphaFoldDB" id="C1E7W3"/>
<dbReference type="FunCoup" id="C1E7W3">
    <property type="interactions" value="53"/>
</dbReference>
<dbReference type="Gene3D" id="3.60.21.10">
    <property type="match status" value="1"/>
</dbReference>
<dbReference type="InterPro" id="IPR004843">
    <property type="entry name" value="Calcineurin-like_PHP"/>
</dbReference>
<gene>
    <name evidence="2" type="ORF">MICPUN_82680</name>
</gene>
<protein>
    <recommendedName>
        <fullName evidence="1">Calcineurin-like phosphoesterase domain-containing protein</fullName>
    </recommendedName>
</protein>
<dbReference type="eggNOG" id="KOG0374">
    <property type="taxonomic scope" value="Eukaryota"/>
</dbReference>
<dbReference type="Pfam" id="PF00149">
    <property type="entry name" value="Metallophos"/>
    <property type="match status" value="1"/>
</dbReference>
<dbReference type="InParanoid" id="C1E7W3"/>
<dbReference type="KEGG" id="mis:MICPUN_82680"/>
<dbReference type="InterPro" id="IPR029052">
    <property type="entry name" value="Metallo-depent_PP-like"/>
</dbReference>
<dbReference type="RefSeq" id="XP_002503147.1">
    <property type="nucleotide sequence ID" value="XM_002503101.1"/>
</dbReference>
<feature type="non-terminal residue" evidence="2">
    <location>
        <position position="1"/>
    </location>
</feature>
<dbReference type="OMA" id="VWNIPKD"/>
<dbReference type="SUPFAM" id="SSF56300">
    <property type="entry name" value="Metallo-dependent phosphatases"/>
    <property type="match status" value="1"/>
</dbReference>
<sequence length="266" mass="29793">LKLELGTERFETSTVIFLGDLCDRGPETSGVFNFLSSLKDKHPRQDVRHLAGNHDFAFATFLGLIPITDGAVEEGEFKPRRAEYPLWEDSSSKQAHLGMHLQGRRWGAFSREGFNDGINAFDSHTTFTSYSAAPGDREDLLKKVPVEHKKILESLEFVVEVEDAEEHGKKLVAVHAGLETDCPFDVQMTALRQRRVNQAWVEALQGRANVMNLPEDTPEDVIIASGHHGILEMRDRRIIIDGCGGHRENRLAAVILPERKVVRSSS</sequence>
<dbReference type="STRING" id="296587.C1E7W3"/>
<evidence type="ECO:0000259" key="1">
    <source>
        <dbReference type="Pfam" id="PF00149"/>
    </source>
</evidence>
<reference evidence="2 3" key="1">
    <citation type="journal article" date="2009" name="Science">
        <title>Green evolution and dynamic adaptations revealed by genomes of the marine picoeukaryotes Micromonas.</title>
        <authorList>
            <person name="Worden A.Z."/>
            <person name="Lee J.H."/>
            <person name="Mock T."/>
            <person name="Rouze P."/>
            <person name="Simmons M.P."/>
            <person name="Aerts A.L."/>
            <person name="Allen A.E."/>
            <person name="Cuvelier M.L."/>
            <person name="Derelle E."/>
            <person name="Everett M.V."/>
            <person name="Foulon E."/>
            <person name="Grimwood J."/>
            <person name="Gundlach H."/>
            <person name="Henrissat B."/>
            <person name="Napoli C."/>
            <person name="McDonald S.M."/>
            <person name="Parker M.S."/>
            <person name="Rombauts S."/>
            <person name="Salamov A."/>
            <person name="Von Dassow P."/>
            <person name="Badger J.H."/>
            <person name="Coutinho P.M."/>
            <person name="Demir E."/>
            <person name="Dubchak I."/>
            <person name="Gentemann C."/>
            <person name="Eikrem W."/>
            <person name="Gready J.E."/>
            <person name="John U."/>
            <person name="Lanier W."/>
            <person name="Lindquist E.A."/>
            <person name="Lucas S."/>
            <person name="Mayer K.F."/>
            <person name="Moreau H."/>
            <person name="Not F."/>
            <person name="Otillar R."/>
            <person name="Panaud O."/>
            <person name="Pangilinan J."/>
            <person name="Paulsen I."/>
            <person name="Piegu B."/>
            <person name="Poliakov A."/>
            <person name="Robbens S."/>
            <person name="Schmutz J."/>
            <person name="Toulza E."/>
            <person name="Wyss T."/>
            <person name="Zelensky A."/>
            <person name="Zhou K."/>
            <person name="Armbrust E.V."/>
            <person name="Bhattacharya D."/>
            <person name="Goodenough U.W."/>
            <person name="Van de Peer Y."/>
            <person name="Grigoriev I.V."/>
        </authorList>
    </citation>
    <scope>NUCLEOTIDE SEQUENCE [LARGE SCALE GENOMIC DNA]</scope>
    <source>
        <strain evidence="3">RCC299 / NOUM17</strain>
    </source>
</reference>
<organism evidence="2 3">
    <name type="scientific">Micromonas commoda (strain RCC299 / NOUM17 / CCMP2709)</name>
    <name type="common">Picoplanktonic green alga</name>
    <dbReference type="NCBI Taxonomy" id="296587"/>
    <lineage>
        <taxon>Eukaryota</taxon>
        <taxon>Viridiplantae</taxon>
        <taxon>Chlorophyta</taxon>
        <taxon>Mamiellophyceae</taxon>
        <taxon>Mamiellales</taxon>
        <taxon>Mamiellaceae</taxon>
        <taxon>Micromonas</taxon>
    </lineage>
</organism>
<evidence type="ECO:0000313" key="3">
    <source>
        <dbReference type="Proteomes" id="UP000002009"/>
    </source>
</evidence>
<name>C1E7W3_MICCC</name>
<evidence type="ECO:0000313" key="2">
    <source>
        <dbReference type="EMBL" id="ACO64405.1"/>
    </source>
</evidence>
<feature type="domain" description="Calcineurin-like phosphoesterase" evidence="1">
    <location>
        <begin position="14"/>
        <end position="184"/>
    </location>
</feature>
<dbReference type="PANTHER" id="PTHR47474">
    <property type="entry name" value="TYROSINE-PROTEIN PHOSPHATASE RLPH2"/>
    <property type="match status" value="1"/>
</dbReference>
<dbReference type="OrthoDB" id="10267127at2759"/>
<dbReference type="Proteomes" id="UP000002009">
    <property type="component" value="Chromosome 6"/>
</dbReference>
<dbReference type="PANTHER" id="PTHR47474:SF1">
    <property type="entry name" value="TYROSINE-PROTEIN PHOSPHATASE RLPH2"/>
    <property type="match status" value="1"/>
</dbReference>